<evidence type="ECO:0000313" key="1">
    <source>
        <dbReference type="EMBL" id="PHQ23671.1"/>
    </source>
</evidence>
<name>A0A2G1VA84_9GAMM</name>
<comment type="caution">
    <text evidence="1">The sequence shown here is derived from an EMBL/GenBank/DDBJ whole genome shotgun (WGS) entry which is preliminary data.</text>
</comment>
<reference evidence="1 2" key="1">
    <citation type="submission" date="2017-09" db="EMBL/GenBank/DDBJ databases">
        <title>The draft genome sequences of Marinobacter guineae M3B.</title>
        <authorList>
            <person name="Cao J."/>
        </authorList>
    </citation>
    <scope>NUCLEOTIDE SEQUENCE [LARGE SCALE GENOMIC DNA]</scope>
    <source>
        <strain evidence="1 2">M3B</strain>
    </source>
</reference>
<dbReference type="Proteomes" id="UP000229044">
    <property type="component" value="Unassembled WGS sequence"/>
</dbReference>
<protein>
    <submittedName>
        <fullName evidence="1">Uncharacterized protein</fullName>
    </submittedName>
</protein>
<sequence>MISREEMGQIERSCRPYRVKINAWSASLNSEPRYYINLYSMPAGVGPCRTKLWFTDDNPKVQIDDRYSALDHRLSSQIQYVQQAINRFFEENKQSLLQRKRSNPNPF</sequence>
<proteinExistence type="predicted"/>
<dbReference type="AlphaFoldDB" id="A0A2G1VA84"/>
<accession>A0A2G1VA84</accession>
<dbReference type="EMBL" id="NTFI01000013">
    <property type="protein sequence ID" value="PHQ23671.1"/>
    <property type="molecule type" value="Genomic_DNA"/>
</dbReference>
<evidence type="ECO:0000313" key="2">
    <source>
        <dbReference type="Proteomes" id="UP000229044"/>
    </source>
</evidence>
<organism evidence="1 2">
    <name type="scientific">Marinobacter guineae</name>
    <dbReference type="NCBI Taxonomy" id="432303"/>
    <lineage>
        <taxon>Bacteria</taxon>
        <taxon>Pseudomonadati</taxon>
        <taxon>Pseudomonadota</taxon>
        <taxon>Gammaproteobacteria</taxon>
        <taxon>Pseudomonadales</taxon>
        <taxon>Marinobacteraceae</taxon>
        <taxon>Marinobacter</taxon>
    </lineage>
</organism>
<keyword evidence="2" id="KW-1185">Reference proteome</keyword>
<gene>
    <name evidence="1" type="ORF">CLH62_20560</name>
</gene>